<keyword evidence="2 10" id="KW-0805">Transcription regulation</keyword>
<dbReference type="InterPro" id="IPR017970">
    <property type="entry name" value="Homeobox_CS"/>
</dbReference>
<name>A0AAD6MNS5_9ROSI</name>
<keyword evidence="4 8" id="KW-0371">Homeobox</keyword>
<comment type="subcellular location">
    <subcellularLocation>
        <location evidence="1 8 9">Nucleus</location>
    </subcellularLocation>
</comment>
<evidence type="ECO:0000256" key="8">
    <source>
        <dbReference type="PROSITE-ProRule" id="PRU00108"/>
    </source>
</evidence>
<dbReference type="AlphaFoldDB" id="A0AAD6MNS5"/>
<evidence type="ECO:0000256" key="3">
    <source>
        <dbReference type="ARBA" id="ARBA00023125"/>
    </source>
</evidence>
<proteinExistence type="inferred from homology"/>
<dbReference type="Gene3D" id="1.10.10.60">
    <property type="entry name" value="Homeodomain-like"/>
    <property type="match status" value="1"/>
</dbReference>
<dbReference type="EMBL" id="JAQIZT010000008">
    <property type="protein sequence ID" value="KAJ6988993.1"/>
    <property type="molecule type" value="Genomic_DNA"/>
</dbReference>
<evidence type="ECO:0000256" key="2">
    <source>
        <dbReference type="ARBA" id="ARBA00023015"/>
    </source>
</evidence>
<protein>
    <recommendedName>
        <fullName evidence="10">Homeobox-leucine zipper protein</fullName>
    </recommendedName>
    <alternativeName>
        <fullName evidence="10">HD-ZIP protein</fullName>
    </alternativeName>
    <alternativeName>
        <fullName evidence="10">Homeodomain transcription factor</fullName>
    </alternativeName>
</protein>
<dbReference type="CDD" id="cd00086">
    <property type="entry name" value="homeodomain"/>
    <property type="match status" value="1"/>
</dbReference>
<evidence type="ECO:0000259" key="12">
    <source>
        <dbReference type="PROSITE" id="PS50071"/>
    </source>
</evidence>
<evidence type="ECO:0000256" key="7">
    <source>
        <dbReference type="ARBA" id="ARBA00025748"/>
    </source>
</evidence>
<gene>
    <name evidence="13" type="ORF">NC653_021782</name>
</gene>
<organism evidence="13 14">
    <name type="scientific">Populus alba x Populus x berolinensis</name>
    <dbReference type="NCBI Taxonomy" id="444605"/>
    <lineage>
        <taxon>Eukaryota</taxon>
        <taxon>Viridiplantae</taxon>
        <taxon>Streptophyta</taxon>
        <taxon>Embryophyta</taxon>
        <taxon>Tracheophyta</taxon>
        <taxon>Spermatophyta</taxon>
        <taxon>Magnoliopsida</taxon>
        <taxon>eudicotyledons</taxon>
        <taxon>Gunneridae</taxon>
        <taxon>Pentapetalae</taxon>
        <taxon>rosids</taxon>
        <taxon>fabids</taxon>
        <taxon>Malpighiales</taxon>
        <taxon>Salicaceae</taxon>
        <taxon>Saliceae</taxon>
        <taxon>Populus</taxon>
    </lineage>
</organism>
<evidence type="ECO:0000313" key="14">
    <source>
        <dbReference type="Proteomes" id="UP001164929"/>
    </source>
</evidence>
<keyword evidence="5 10" id="KW-0804">Transcription</keyword>
<dbReference type="GO" id="GO:0005634">
    <property type="term" value="C:nucleus"/>
    <property type="evidence" value="ECO:0007669"/>
    <property type="project" value="UniProtKB-SubCell"/>
</dbReference>
<evidence type="ECO:0000256" key="4">
    <source>
        <dbReference type="ARBA" id="ARBA00023155"/>
    </source>
</evidence>
<dbReference type="GO" id="GO:0045893">
    <property type="term" value="P:positive regulation of DNA-templated transcription"/>
    <property type="evidence" value="ECO:0007669"/>
    <property type="project" value="TreeGrafter"/>
</dbReference>
<evidence type="ECO:0000256" key="10">
    <source>
        <dbReference type="RuleBase" id="RU369038"/>
    </source>
</evidence>
<dbReference type="FunFam" id="1.10.10.60:FF:000144">
    <property type="entry name" value="homeobox-leucine zipper protein ATHB-6-like"/>
    <property type="match status" value="1"/>
</dbReference>
<dbReference type="GO" id="GO:0000976">
    <property type="term" value="F:transcription cis-regulatory region binding"/>
    <property type="evidence" value="ECO:0007669"/>
    <property type="project" value="UniProtKB-ARBA"/>
</dbReference>
<comment type="caution">
    <text evidence="13">The sequence shown here is derived from an EMBL/GenBank/DDBJ whole genome shotgun (WGS) entry which is preliminary data.</text>
</comment>
<keyword evidence="6 8" id="KW-0539">Nucleus</keyword>
<reference evidence="13" key="1">
    <citation type="journal article" date="2023" name="Mol. Ecol. Resour.">
        <title>Chromosome-level genome assembly of a triploid poplar Populus alba 'Berolinensis'.</title>
        <authorList>
            <person name="Chen S."/>
            <person name="Yu Y."/>
            <person name="Wang X."/>
            <person name="Wang S."/>
            <person name="Zhang T."/>
            <person name="Zhou Y."/>
            <person name="He R."/>
            <person name="Meng N."/>
            <person name="Wang Y."/>
            <person name="Liu W."/>
            <person name="Liu Z."/>
            <person name="Liu J."/>
            <person name="Guo Q."/>
            <person name="Huang H."/>
            <person name="Sederoff R.R."/>
            <person name="Wang G."/>
            <person name="Qu G."/>
            <person name="Chen S."/>
        </authorList>
    </citation>
    <scope>NUCLEOTIDE SEQUENCE</scope>
    <source>
        <strain evidence="13">SC-2020</strain>
    </source>
</reference>
<dbReference type="Pfam" id="PF00046">
    <property type="entry name" value="Homeodomain"/>
    <property type="match status" value="1"/>
</dbReference>
<evidence type="ECO:0000256" key="11">
    <source>
        <dbReference type="SAM" id="Coils"/>
    </source>
</evidence>
<evidence type="ECO:0000256" key="9">
    <source>
        <dbReference type="RuleBase" id="RU000682"/>
    </source>
</evidence>
<accession>A0AAD6MNS5</accession>
<comment type="function">
    <text evidence="10">Transcription factor.</text>
</comment>
<sequence>MCPRGDTSTFFPRKLQTSVFIFRCFFLFGCLRDQKEHRRQALAFMAGDKDSGSSKMTIFLRNGRLPPCESLRILSSFSTRHGAKSMVNFRNDGGDTVDMSFFQPHVKEESSDEDYDARLKPSEKKRRLTAAQVQFLEKSFEAEKRLEPERKMQFAKELCLQPRQVAIWFQNRRARFKNKQLERDYDSLRISFDKLKADYDKLLLEKQNLKNELLSLKEKLLGREESMETSEPFDVIHSPDAELEPLPDTVSENVSAVVPLATPKQEESSAKNDVFNSDSPLSFLEPRDCHRVFESDQPDFSQVEEDNLTRSFLPPPYFPNLNREPPASSCNFEFSAEDQPFWSWIY</sequence>
<dbReference type="InterPro" id="IPR003106">
    <property type="entry name" value="Leu_zip_homeo"/>
</dbReference>
<dbReference type="SUPFAM" id="SSF46689">
    <property type="entry name" value="Homeodomain-like"/>
    <property type="match status" value="1"/>
</dbReference>
<dbReference type="Proteomes" id="UP001164929">
    <property type="component" value="Chromosome 8"/>
</dbReference>
<dbReference type="SMART" id="SM00389">
    <property type="entry name" value="HOX"/>
    <property type="match status" value="1"/>
</dbReference>
<feature type="coiled-coil region" evidence="11">
    <location>
        <begin position="178"/>
        <end position="226"/>
    </location>
</feature>
<keyword evidence="3 8" id="KW-0238">DNA-binding</keyword>
<comment type="similarity">
    <text evidence="7 10">Belongs to the HD-ZIP homeobox family. Class I subfamily.</text>
</comment>
<evidence type="ECO:0000256" key="5">
    <source>
        <dbReference type="ARBA" id="ARBA00023163"/>
    </source>
</evidence>
<feature type="domain" description="Homeobox" evidence="12">
    <location>
        <begin position="119"/>
        <end position="179"/>
    </location>
</feature>
<evidence type="ECO:0000313" key="13">
    <source>
        <dbReference type="EMBL" id="KAJ6988993.1"/>
    </source>
</evidence>
<evidence type="ECO:0000256" key="6">
    <source>
        <dbReference type="ARBA" id="ARBA00023242"/>
    </source>
</evidence>
<dbReference type="InterPro" id="IPR009057">
    <property type="entry name" value="Homeodomain-like_sf"/>
</dbReference>
<dbReference type="PANTHER" id="PTHR24326">
    <property type="entry name" value="HOMEOBOX-LEUCINE ZIPPER PROTEIN"/>
    <property type="match status" value="1"/>
</dbReference>
<dbReference type="PANTHER" id="PTHR24326:SF610">
    <property type="entry name" value="HOMEOBOX-LEUCINE ZIPPER PROTEIN"/>
    <property type="match status" value="1"/>
</dbReference>
<keyword evidence="14" id="KW-1185">Reference proteome</keyword>
<evidence type="ECO:0000256" key="1">
    <source>
        <dbReference type="ARBA" id="ARBA00004123"/>
    </source>
</evidence>
<dbReference type="PROSITE" id="PS50071">
    <property type="entry name" value="HOMEOBOX_2"/>
    <property type="match status" value="1"/>
</dbReference>
<feature type="DNA-binding region" description="Homeobox" evidence="8">
    <location>
        <begin position="121"/>
        <end position="180"/>
    </location>
</feature>
<dbReference type="InterPro" id="IPR045224">
    <property type="entry name" value="HDZip_class_I_plant"/>
</dbReference>
<keyword evidence="11" id="KW-0175">Coiled coil</keyword>
<dbReference type="PROSITE" id="PS00027">
    <property type="entry name" value="HOMEOBOX_1"/>
    <property type="match status" value="1"/>
</dbReference>
<dbReference type="InterPro" id="IPR001356">
    <property type="entry name" value="HD"/>
</dbReference>
<dbReference type="GO" id="GO:0000981">
    <property type="term" value="F:DNA-binding transcription factor activity, RNA polymerase II-specific"/>
    <property type="evidence" value="ECO:0007669"/>
    <property type="project" value="UniProtKB-UniRule"/>
</dbReference>
<dbReference type="Pfam" id="PF02183">
    <property type="entry name" value="HALZ"/>
    <property type="match status" value="1"/>
</dbReference>